<gene>
    <name evidence="3" type="ORF">SAMN02745729_101128</name>
</gene>
<accession>A0A1H3XEW5</accession>
<dbReference type="InterPro" id="IPR011006">
    <property type="entry name" value="CheY-like_superfamily"/>
</dbReference>
<dbReference type="EMBL" id="FNRJ01000001">
    <property type="protein sequence ID" value="SDZ97873.1"/>
    <property type="molecule type" value="Genomic_DNA"/>
</dbReference>
<dbReference type="InterPro" id="IPR019734">
    <property type="entry name" value="TPR_rpt"/>
</dbReference>
<dbReference type="OrthoDB" id="7298659at2"/>
<dbReference type="Gene3D" id="3.40.50.2300">
    <property type="match status" value="1"/>
</dbReference>
<organism evidence="3 4">
    <name type="scientific">Marinobacterium iners DSM 11526</name>
    <dbReference type="NCBI Taxonomy" id="1122198"/>
    <lineage>
        <taxon>Bacteria</taxon>
        <taxon>Pseudomonadati</taxon>
        <taxon>Pseudomonadota</taxon>
        <taxon>Gammaproteobacteria</taxon>
        <taxon>Oceanospirillales</taxon>
        <taxon>Oceanospirillaceae</taxon>
        <taxon>Marinobacterium</taxon>
    </lineage>
</organism>
<dbReference type="Gene3D" id="1.25.40.10">
    <property type="entry name" value="Tetratricopeptide repeat domain"/>
    <property type="match status" value="2"/>
</dbReference>
<evidence type="ECO:0000259" key="2">
    <source>
        <dbReference type="PROSITE" id="PS50110"/>
    </source>
</evidence>
<evidence type="ECO:0000256" key="1">
    <source>
        <dbReference type="PROSITE-ProRule" id="PRU00169"/>
    </source>
</evidence>
<dbReference type="GO" id="GO:0000160">
    <property type="term" value="P:phosphorelay signal transduction system"/>
    <property type="evidence" value="ECO:0007669"/>
    <property type="project" value="InterPro"/>
</dbReference>
<reference evidence="4" key="1">
    <citation type="submission" date="2016-10" db="EMBL/GenBank/DDBJ databases">
        <authorList>
            <person name="Varghese N."/>
            <person name="Submissions S."/>
        </authorList>
    </citation>
    <scope>NUCLEOTIDE SEQUENCE [LARGE SCALE GENOMIC DNA]</scope>
    <source>
        <strain evidence="4">DSM 11526</strain>
    </source>
</reference>
<dbReference type="STRING" id="1122198.SAMN02745729_101128"/>
<dbReference type="PROSITE" id="PS50110">
    <property type="entry name" value="RESPONSE_REGULATORY"/>
    <property type="match status" value="1"/>
</dbReference>
<dbReference type="SMART" id="SM00448">
    <property type="entry name" value="REC"/>
    <property type="match status" value="1"/>
</dbReference>
<dbReference type="RefSeq" id="WP_091821464.1">
    <property type="nucleotide sequence ID" value="NZ_FNRJ01000001.1"/>
</dbReference>
<evidence type="ECO:0000313" key="4">
    <source>
        <dbReference type="Proteomes" id="UP000242469"/>
    </source>
</evidence>
<dbReference type="InterPro" id="IPR011990">
    <property type="entry name" value="TPR-like_helical_dom_sf"/>
</dbReference>
<dbReference type="Proteomes" id="UP000242469">
    <property type="component" value="Unassembled WGS sequence"/>
</dbReference>
<proteinExistence type="predicted"/>
<keyword evidence="4" id="KW-1185">Reference proteome</keyword>
<evidence type="ECO:0000313" key="3">
    <source>
        <dbReference type="EMBL" id="SDZ97873.1"/>
    </source>
</evidence>
<name>A0A1H3XEW5_9GAMM</name>
<dbReference type="SUPFAM" id="SSF52172">
    <property type="entry name" value="CheY-like"/>
    <property type="match status" value="1"/>
</dbReference>
<sequence>MDTLFSGKKVLILDKQLEDLRTLRDLLTGLGFGHIEVASSVNMALSILREQNVDICFMSYDLGKGEKSGLQVMHEAQAEGIRHYGTGFVLVAAPETSELLFGSLEYSPDLCINKPYNGVQLRQVLEKLLRLKQSLKPLSELMDQQKWLEALMLCDQKIREFPALKIFLLRFKGIILLRLERYPEARTLFERMLEARDQHWMRVGAGVAAYREGRFNLAYDCLSTVINQQQVSVDAFNWLARLHRLRGDLSQSMTLLRKSVLLQPSVAALQGELGNVAARLQDWRLATDSFRAAIRFGRYSAFQLPDYYFALARSLSDRVEGQQGGLAAESEAEAIQVLEQVISDFDQDRVALFKSRLLLSDVLRRSGDVPRAEQAARSALDLFLALPLDDQAQWIDQLSDGLELSEASRSVAVLRQELTRKMVNIDWARANLKGMMHFRKAELAQACDAFAFALQVQPDNPSIGLNLVQTELELIKRGLSPDLLASIRCCDDVLYGIQYAALSARQQQRHAALAERLAAQVQLLSQQDQNN</sequence>
<dbReference type="SUPFAM" id="SSF48452">
    <property type="entry name" value="TPR-like"/>
    <property type="match status" value="1"/>
</dbReference>
<dbReference type="InterPro" id="IPR001789">
    <property type="entry name" value="Sig_transdc_resp-reg_receiver"/>
</dbReference>
<dbReference type="SMART" id="SM00028">
    <property type="entry name" value="TPR"/>
    <property type="match status" value="4"/>
</dbReference>
<protein>
    <submittedName>
        <fullName evidence="3">CheY chemotaxis protein or a CheY-like REC (Receiver) domain</fullName>
    </submittedName>
</protein>
<comment type="caution">
    <text evidence="1">Lacks conserved residue(s) required for the propagation of feature annotation.</text>
</comment>
<dbReference type="AlphaFoldDB" id="A0A1H3XEW5"/>
<feature type="domain" description="Response regulatory" evidence="2">
    <location>
        <begin position="9"/>
        <end position="129"/>
    </location>
</feature>